<dbReference type="Proteomes" id="UP000499080">
    <property type="component" value="Unassembled WGS sequence"/>
</dbReference>
<reference evidence="1 2" key="1">
    <citation type="journal article" date="2019" name="Sci. Rep.">
        <title>Orb-weaving spider Araneus ventricosus genome elucidates the spidroin gene catalogue.</title>
        <authorList>
            <person name="Kono N."/>
            <person name="Nakamura H."/>
            <person name="Ohtoshi R."/>
            <person name="Moran D.A.P."/>
            <person name="Shinohara A."/>
            <person name="Yoshida Y."/>
            <person name="Fujiwara M."/>
            <person name="Mori M."/>
            <person name="Tomita M."/>
            <person name="Arakawa K."/>
        </authorList>
    </citation>
    <scope>NUCLEOTIDE SEQUENCE [LARGE SCALE GENOMIC DNA]</scope>
</reference>
<gene>
    <name evidence="1" type="ORF">AVEN_34477_1</name>
</gene>
<name>A0A4Y2RAD3_ARAVE</name>
<protein>
    <submittedName>
        <fullName evidence="1">Uncharacterized protein</fullName>
    </submittedName>
</protein>
<keyword evidence="2" id="KW-1185">Reference proteome</keyword>
<dbReference type="EMBL" id="BGPR01016337">
    <property type="protein sequence ID" value="GBN72631.1"/>
    <property type="molecule type" value="Genomic_DNA"/>
</dbReference>
<comment type="caution">
    <text evidence="1">The sequence shown here is derived from an EMBL/GenBank/DDBJ whole genome shotgun (WGS) entry which is preliminary data.</text>
</comment>
<dbReference type="AlphaFoldDB" id="A0A4Y2RAD3"/>
<evidence type="ECO:0000313" key="1">
    <source>
        <dbReference type="EMBL" id="GBN72631.1"/>
    </source>
</evidence>
<accession>A0A4Y2RAD3</accession>
<sequence>MKENQRISKRSSHTPNMETSGVDLLSLHILLTHVEKPARVVSQFSGYPNTCRETREWSPQLCTPHHTGNHGVALPKLSRISNTCGRNQRGGSLPAFLHLTHVEKPAGEILQTFVYFSEAVVSRSYVAKKIEPYCNLPDPMTIRKYLGRESNSKIQKK</sequence>
<evidence type="ECO:0000313" key="2">
    <source>
        <dbReference type="Proteomes" id="UP000499080"/>
    </source>
</evidence>
<proteinExistence type="predicted"/>
<organism evidence="1 2">
    <name type="scientific">Araneus ventricosus</name>
    <name type="common">Orbweaver spider</name>
    <name type="synonym">Epeira ventricosa</name>
    <dbReference type="NCBI Taxonomy" id="182803"/>
    <lineage>
        <taxon>Eukaryota</taxon>
        <taxon>Metazoa</taxon>
        <taxon>Ecdysozoa</taxon>
        <taxon>Arthropoda</taxon>
        <taxon>Chelicerata</taxon>
        <taxon>Arachnida</taxon>
        <taxon>Araneae</taxon>
        <taxon>Araneomorphae</taxon>
        <taxon>Entelegynae</taxon>
        <taxon>Araneoidea</taxon>
        <taxon>Araneidae</taxon>
        <taxon>Araneus</taxon>
    </lineage>
</organism>